<dbReference type="InterPro" id="IPR006379">
    <property type="entry name" value="HAD-SF_hydro_IIB"/>
</dbReference>
<dbReference type="Gene3D" id="3.40.50.2000">
    <property type="entry name" value="Glycogen Phosphorylase B"/>
    <property type="match status" value="2"/>
</dbReference>
<dbReference type="CDD" id="cd03788">
    <property type="entry name" value="GT20_TPS"/>
    <property type="match status" value="1"/>
</dbReference>
<dbReference type="InterPro" id="IPR023214">
    <property type="entry name" value="HAD_sf"/>
</dbReference>
<evidence type="ECO:0000256" key="3">
    <source>
        <dbReference type="ARBA" id="ARBA00008799"/>
    </source>
</evidence>
<dbReference type="UniPathway" id="UPA00299"/>
<dbReference type="GO" id="GO:0003825">
    <property type="term" value="F:alpha,alpha-trehalose-phosphate synthase (UDP-forming) activity"/>
    <property type="evidence" value="ECO:0007669"/>
    <property type="project" value="UniProtKB-UniRule"/>
</dbReference>
<evidence type="ECO:0000256" key="4">
    <source>
        <dbReference type="ARBA" id="ARBA00011881"/>
    </source>
</evidence>
<dbReference type="InterPro" id="IPR012766">
    <property type="entry name" value="Trehalose_OtsA"/>
</dbReference>
<dbReference type="PANTHER" id="PTHR10788">
    <property type="entry name" value="TREHALOSE-6-PHOSPHATE SYNTHASE"/>
    <property type="match status" value="1"/>
</dbReference>
<dbReference type="InterPro" id="IPR036412">
    <property type="entry name" value="HAD-like_sf"/>
</dbReference>
<comment type="similarity">
    <text evidence="2">In the C-terminal section; belongs to the trehalose phosphatase family.</text>
</comment>
<dbReference type="GO" id="GO:0005829">
    <property type="term" value="C:cytosol"/>
    <property type="evidence" value="ECO:0007669"/>
    <property type="project" value="TreeGrafter"/>
</dbReference>
<evidence type="ECO:0000256" key="1">
    <source>
        <dbReference type="ARBA" id="ARBA00005199"/>
    </source>
</evidence>
<comment type="catalytic activity">
    <reaction evidence="7">
        <text>D-glucose 6-phosphate + UDP-alpha-D-glucose = alpha,alpha-trehalose 6-phosphate + UDP + H(+)</text>
        <dbReference type="Rhea" id="RHEA:18889"/>
        <dbReference type="ChEBI" id="CHEBI:15378"/>
        <dbReference type="ChEBI" id="CHEBI:58223"/>
        <dbReference type="ChEBI" id="CHEBI:58429"/>
        <dbReference type="ChEBI" id="CHEBI:58885"/>
        <dbReference type="ChEBI" id="CHEBI:61548"/>
        <dbReference type="EC" id="2.4.1.15"/>
    </reaction>
</comment>
<dbReference type="InterPro" id="IPR001830">
    <property type="entry name" value="Glyco_trans_20"/>
</dbReference>
<comment type="caution">
    <text evidence="9">The sequence shown here is derived from an EMBL/GenBank/DDBJ whole genome shotgun (WGS) entry which is preliminary data.</text>
</comment>
<dbReference type="AlphaFoldDB" id="A0A2P8D1D2"/>
<dbReference type="GO" id="GO:0005992">
    <property type="term" value="P:trehalose biosynthetic process"/>
    <property type="evidence" value="ECO:0007669"/>
    <property type="project" value="UniProtKB-UniRule"/>
</dbReference>
<evidence type="ECO:0000256" key="5">
    <source>
        <dbReference type="ARBA" id="ARBA00022676"/>
    </source>
</evidence>
<dbReference type="Gene3D" id="3.40.50.1000">
    <property type="entry name" value="HAD superfamily/HAD-like"/>
    <property type="match status" value="1"/>
</dbReference>
<gene>
    <name evidence="9" type="ORF">B0I18_10623</name>
</gene>
<dbReference type="RefSeq" id="WP_106523624.1">
    <property type="nucleotide sequence ID" value="NZ_PYGD01000006.1"/>
</dbReference>
<evidence type="ECO:0000313" key="10">
    <source>
        <dbReference type="Proteomes" id="UP000240572"/>
    </source>
</evidence>
<dbReference type="NCBIfam" id="TIGR00685">
    <property type="entry name" value="T6PP"/>
    <property type="match status" value="1"/>
</dbReference>
<keyword evidence="10" id="KW-1185">Reference proteome</keyword>
<dbReference type="Pfam" id="PF00982">
    <property type="entry name" value="Glyco_transf_20"/>
    <property type="match status" value="1"/>
</dbReference>
<protein>
    <recommendedName>
        <fullName evidence="8">Alpha,alpha-trehalose-phosphate synthase</fullName>
        <ecNumber evidence="8">2.4.1.15</ecNumber>
    </recommendedName>
</protein>
<evidence type="ECO:0000256" key="6">
    <source>
        <dbReference type="ARBA" id="ARBA00022679"/>
    </source>
</evidence>
<dbReference type="Proteomes" id="UP000240572">
    <property type="component" value="Unassembled WGS sequence"/>
</dbReference>
<dbReference type="Gene3D" id="3.30.70.1020">
    <property type="entry name" value="Trehalose-6-phosphate phosphatase related protein, domain 2"/>
    <property type="match status" value="1"/>
</dbReference>
<dbReference type="InterPro" id="IPR003337">
    <property type="entry name" value="Trehalose_PPase"/>
</dbReference>
<dbReference type="OrthoDB" id="9761633at2"/>
<dbReference type="Pfam" id="PF02358">
    <property type="entry name" value="Trehalose_PPase"/>
    <property type="match status" value="1"/>
</dbReference>
<dbReference type="EC" id="2.4.1.15" evidence="8"/>
<sequence length="744" mass="86202">MKDRKTIIVSNRLPVRVEIKDEEWNYHQSEGGLATGLGSMFKEGNNVWIGWPGASIPDQRIRQIITRDFRAQHLYPVMLSPEEIEHYYDGFSNDTLWPLFHYFPSYANYDPEDWEYYQAVNQKFADAVLDIAEPGDIIWIQDYQLMLVPEMVRRANPGVTVGFFQHIPFPSYEVFRLLPWRDALLKGLMGADLIGFHTFDDVRHFMSAAMRIANTQSNANEIVLDDRSVVVDAFPMGIDYEKYRDNVLNSKTKRNEHKLHQLMGDKKLMIAIDRLDYSKGIPQRLEAFELFLRDNPQFREQVIFLQLVVPSRDTVKQYATLKEEINRLVSEINAKYGSLSWQPIHYFYRSFPIEMLSALYASADIALVTPVRDGMNLVCKEYIASRLDKTGVLILSEMAGASKELYEALQINPTDKQAVAAAIREALLMPEAEQIRRMEALQQTVERFNIHHWVSNFMEKLNEVKHKQEQLSTRIITPQFEQHIKSQYDSATQRLIFLDYDGTLMPFHDDPLKVAPDEDLINLLKDLYEDEHNKVVVISGRKKETLEQWIGYLPIDIIAEHGAWFRKNGGSWELANDLSKDWKHEFYPLLKQFEMRTPGSFVEEKDYSLAWHYRRVDKAWGEVRAKEMINNLKYAAADLGLQLLEGNKVIEIKSANINKGNAAKEWLKQYPADFIVTIGDDQTDEDTFKAMPEGAFTIKVGAGISSATYYLKNPAEVRSFLRRLIDRDSRRHEDEGITTSLIKN</sequence>
<dbReference type="PANTHER" id="PTHR10788:SF106">
    <property type="entry name" value="BCDNA.GH08860"/>
    <property type="match status" value="1"/>
</dbReference>
<organism evidence="9 10">
    <name type="scientific">Taibaiella chishuiensis</name>
    <dbReference type="NCBI Taxonomy" id="1434707"/>
    <lineage>
        <taxon>Bacteria</taxon>
        <taxon>Pseudomonadati</taxon>
        <taxon>Bacteroidota</taxon>
        <taxon>Chitinophagia</taxon>
        <taxon>Chitinophagales</taxon>
        <taxon>Chitinophagaceae</taxon>
        <taxon>Taibaiella</taxon>
    </lineage>
</organism>
<dbReference type="GO" id="GO:0004805">
    <property type="term" value="F:trehalose-phosphatase activity"/>
    <property type="evidence" value="ECO:0007669"/>
    <property type="project" value="TreeGrafter"/>
</dbReference>
<proteinExistence type="inferred from homology"/>
<name>A0A2P8D1D2_9BACT</name>
<reference evidence="9 10" key="1">
    <citation type="submission" date="2018-03" db="EMBL/GenBank/DDBJ databases">
        <title>Genomic Encyclopedia of Type Strains, Phase III (KMG-III): the genomes of soil and plant-associated and newly described type strains.</title>
        <authorList>
            <person name="Whitman W."/>
        </authorList>
    </citation>
    <scope>NUCLEOTIDE SEQUENCE [LARGE SCALE GENOMIC DNA]</scope>
    <source>
        <strain evidence="9 10">CGMCC 1.12700</strain>
    </source>
</reference>
<dbReference type="NCBIfam" id="TIGR02400">
    <property type="entry name" value="trehalose_OtsA"/>
    <property type="match status" value="1"/>
</dbReference>
<dbReference type="CDD" id="cd01627">
    <property type="entry name" value="HAD_TPP"/>
    <property type="match status" value="1"/>
</dbReference>
<comment type="subunit">
    <text evidence="4">Homotetramer.</text>
</comment>
<evidence type="ECO:0000256" key="2">
    <source>
        <dbReference type="ARBA" id="ARBA00006330"/>
    </source>
</evidence>
<dbReference type="SUPFAM" id="SSF53756">
    <property type="entry name" value="UDP-Glycosyltransferase/glycogen phosphorylase"/>
    <property type="match status" value="1"/>
</dbReference>
<accession>A0A2P8D1D2</accession>
<keyword evidence="6" id="KW-0808">Transferase</keyword>
<evidence type="ECO:0000313" key="9">
    <source>
        <dbReference type="EMBL" id="PSK91015.1"/>
    </source>
</evidence>
<dbReference type="EMBL" id="PYGD01000006">
    <property type="protein sequence ID" value="PSK91015.1"/>
    <property type="molecule type" value="Genomic_DNA"/>
</dbReference>
<keyword evidence="5" id="KW-0328">Glycosyltransferase</keyword>
<comment type="pathway">
    <text evidence="1">Glycan biosynthesis; trehalose biosynthesis.</text>
</comment>
<dbReference type="NCBIfam" id="TIGR01484">
    <property type="entry name" value="HAD-SF-IIB"/>
    <property type="match status" value="1"/>
</dbReference>
<dbReference type="NCBIfam" id="NF011071">
    <property type="entry name" value="PRK14501.1"/>
    <property type="match status" value="1"/>
</dbReference>
<evidence type="ECO:0000256" key="7">
    <source>
        <dbReference type="ARBA" id="ARBA00048039"/>
    </source>
</evidence>
<dbReference type="SUPFAM" id="SSF56784">
    <property type="entry name" value="HAD-like"/>
    <property type="match status" value="1"/>
</dbReference>
<evidence type="ECO:0000256" key="8">
    <source>
        <dbReference type="NCBIfam" id="TIGR02400"/>
    </source>
</evidence>
<comment type="similarity">
    <text evidence="3">Belongs to the glycosyltransferase 20 family.</text>
</comment>